<dbReference type="GO" id="GO:0000271">
    <property type="term" value="P:polysaccharide biosynthetic process"/>
    <property type="evidence" value="ECO:0007669"/>
    <property type="project" value="InterPro"/>
</dbReference>
<sequence>MNVIVFTSWTMQNFLPAVHAEIIASHIEKGHQVKVVVCDSQLQSCFIPHLLQSDKNKAPFKDEQTCTTCQFKWRSILQEELGVSKENIISLTAFPKKLTVPSFTTTEEVKQYKFQDINIGQGIMSSLISIYRDVDIDVQKNRNSLEATYKNAVSAILTMESLKDFEPNKVYIYNGRLAERRAVVEFCELNNIDYDTWEVAQSLQHYFLVNKTLPHDPKEFAKEALHLFYEDKKVSQDYKIEFAQNWYQTKRYGNYEDNPSDINYTKLMKETNIDSLNINKDKNNIAIFVSSEDEVASLGGQIWPFEYRQTESIAKIIEYFDKKENNEFHFYLRIHPNLREVENKETHKLKQLKGNCLTVIPADSPLSSYSLLDICDKVVCFGSTVGIEATFWQKTSILFGTSFYSYLKDSTHIAENINHLFELIEDKNLLPKSKEMALVYGYGLLHRGKHIKKLDIYDQPVEKLYSKNKLLYPIYKLYKKSNTVGKVVRFLNLQKITKNTLIYFSKN</sequence>
<reference evidence="2" key="1">
    <citation type="submission" date="2012-06" db="EMBL/GenBank/DDBJ databases">
        <title>The complete genome of Flexibacter litoralis DSM 6794.</title>
        <authorList>
            <person name="Lucas S."/>
            <person name="Copeland A."/>
            <person name="Lapidus A."/>
            <person name="Glavina del Rio T."/>
            <person name="Dalin E."/>
            <person name="Tice H."/>
            <person name="Bruce D."/>
            <person name="Goodwin L."/>
            <person name="Pitluck S."/>
            <person name="Peters L."/>
            <person name="Ovchinnikova G."/>
            <person name="Lu M."/>
            <person name="Kyrpides N."/>
            <person name="Mavromatis K."/>
            <person name="Ivanova N."/>
            <person name="Brettin T."/>
            <person name="Detter J.C."/>
            <person name="Han C."/>
            <person name="Larimer F."/>
            <person name="Land M."/>
            <person name="Hauser L."/>
            <person name="Markowitz V."/>
            <person name="Cheng J.-F."/>
            <person name="Hugenholtz P."/>
            <person name="Woyke T."/>
            <person name="Wu D."/>
            <person name="Spring S."/>
            <person name="Lang E."/>
            <person name="Kopitz M."/>
            <person name="Brambilla E."/>
            <person name="Klenk H.-P."/>
            <person name="Eisen J.A."/>
        </authorList>
    </citation>
    <scope>NUCLEOTIDE SEQUENCE [LARGE SCALE GENOMIC DNA]</scope>
    <source>
        <strain evidence="2">ATCC 23117 / DSM 6794 / NBRC 15988 / NCIMB 1366 / Sio-4</strain>
    </source>
</reference>
<dbReference type="EMBL" id="CP003345">
    <property type="protein sequence ID" value="AFM04281.1"/>
    <property type="molecule type" value="Genomic_DNA"/>
</dbReference>
<dbReference type="InterPro" id="IPR007833">
    <property type="entry name" value="Capsule_polysaccharide_synth"/>
</dbReference>
<dbReference type="OrthoDB" id="274536at2"/>
<name>I4AJZ6_BERLS</name>
<dbReference type="HOGENOM" id="CLU_548432_0_0_10"/>
<dbReference type="STRING" id="880071.Fleli_1888"/>
<dbReference type="Pfam" id="PF05159">
    <property type="entry name" value="Capsule_synth"/>
    <property type="match status" value="1"/>
</dbReference>
<accession>I4AJZ6</accession>
<dbReference type="RefSeq" id="WP_014797733.1">
    <property type="nucleotide sequence ID" value="NC_018018.1"/>
</dbReference>
<proteinExistence type="predicted"/>
<protein>
    <submittedName>
        <fullName evidence="1">Capsule polysaccharide export protein</fullName>
    </submittedName>
</protein>
<dbReference type="GO" id="GO:0015774">
    <property type="term" value="P:polysaccharide transport"/>
    <property type="evidence" value="ECO:0007669"/>
    <property type="project" value="InterPro"/>
</dbReference>
<evidence type="ECO:0000313" key="1">
    <source>
        <dbReference type="EMBL" id="AFM04281.1"/>
    </source>
</evidence>
<evidence type="ECO:0000313" key="2">
    <source>
        <dbReference type="Proteomes" id="UP000006054"/>
    </source>
</evidence>
<dbReference type="AlphaFoldDB" id="I4AJZ6"/>
<organism evidence="1 2">
    <name type="scientific">Bernardetia litoralis (strain ATCC 23117 / DSM 6794 / NBRC 15988 / NCIMB 1366 / Fx l1 / Sio-4)</name>
    <name type="common">Flexibacter litoralis</name>
    <dbReference type="NCBI Taxonomy" id="880071"/>
    <lineage>
        <taxon>Bacteria</taxon>
        <taxon>Pseudomonadati</taxon>
        <taxon>Bacteroidota</taxon>
        <taxon>Cytophagia</taxon>
        <taxon>Cytophagales</taxon>
        <taxon>Bernardetiaceae</taxon>
        <taxon>Bernardetia</taxon>
    </lineage>
</organism>
<dbReference type="KEGG" id="fli:Fleli_1888"/>
<gene>
    <name evidence="1" type="ordered locus">Fleli_1888</name>
</gene>
<keyword evidence="2" id="KW-1185">Reference proteome</keyword>
<dbReference type="eggNOG" id="COG3563">
    <property type="taxonomic scope" value="Bacteria"/>
</dbReference>
<dbReference type="Proteomes" id="UP000006054">
    <property type="component" value="Chromosome"/>
</dbReference>